<keyword evidence="3 6" id="KW-0812">Transmembrane</keyword>
<keyword evidence="8" id="KW-1185">Reference proteome</keyword>
<evidence type="ECO:0000256" key="3">
    <source>
        <dbReference type="ARBA" id="ARBA00022692"/>
    </source>
</evidence>
<feature type="transmembrane region" description="Helical" evidence="6">
    <location>
        <begin position="71"/>
        <end position="92"/>
    </location>
</feature>
<evidence type="ECO:0000256" key="2">
    <source>
        <dbReference type="ARBA" id="ARBA00022475"/>
    </source>
</evidence>
<keyword evidence="4 6" id="KW-1133">Transmembrane helix</keyword>
<sequence length="214" mass="24417">MKSTKNLLVGFCISLIGSLPLGYINLIASEINQKRGSEALYAFLLGVVVVEFVLILLTLQAAEWLLAQKKMVRNIEVMSIIFLIFLAISFFFNSKPIQGTEPSLLTNDFLTQYSPFTLGLMFNAINLMQVPFWAGWNLYLINESYIDMGRYRKYWYVIGTSIGTFSGIYLFVQFLNYLLTVPIGATPAASQWIIPGIFLLLAAFQTYKFYKKYR</sequence>
<evidence type="ECO:0000313" key="8">
    <source>
        <dbReference type="Proteomes" id="UP000245880"/>
    </source>
</evidence>
<keyword evidence="5 6" id="KW-0472">Membrane</keyword>
<evidence type="ECO:0000256" key="5">
    <source>
        <dbReference type="ARBA" id="ARBA00023136"/>
    </source>
</evidence>
<feature type="transmembrane region" description="Helical" evidence="6">
    <location>
        <begin position="154"/>
        <end position="172"/>
    </location>
</feature>
<feature type="transmembrane region" description="Helical" evidence="6">
    <location>
        <begin position="112"/>
        <end position="134"/>
    </location>
</feature>
<feature type="transmembrane region" description="Helical" evidence="6">
    <location>
        <begin position="40"/>
        <end position="59"/>
    </location>
</feature>
<evidence type="ECO:0000256" key="1">
    <source>
        <dbReference type="ARBA" id="ARBA00004651"/>
    </source>
</evidence>
<proteinExistence type="predicted"/>
<comment type="subcellular location">
    <subcellularLocation>
        <location evidence="1">Cell membrane</location>
        <topology evidence="1">Multi-pass membrane protein</topology>
    </subcellularLocation>
</comment>
<evidence type="ECO:0000256" key="6">
    <source>
        <dbReference type="SAM" id="Phobius"/>
    </source>
</evidence>
<dbReference type="Proteomes" id="UP000245880">
    <property type="component" value="Unassembled WGS sequence"/>
</dbReference>
<comment type="caution">
    <text evidence="7">The sequence shown here is derived from an EMBL/GenBank/DDBJ whole genome shotgun (WGS) entry which is preliminary data.</text>
</comment>
<dbReference type="EMBL" id="QGDT01000018">
    <property type="protein sequence ID" value="PWJ54283.1"/>
    <property type="molecule type" value="Genomic_DNA"/>
</dbReference>
<dbReference type="RefSeq" id="WP_158281307.1">
    <property type="nucleotide sequence ID" value="NZ_QGDT01000018.1"/>
</dbReference>
<dbReference type="GO" id="GO:0006865">
    <property type="term" value="P:amino acid transport"/>
    <property type="evidence" value="ECO:0007669"/>
    <property type="project" value="InterPro"/>
</dbReference>
<dbReference type="GO" id="GO:0005886">
    <property type="term" value="C:plasma membrane"/>
    <property type="evidence" value="ECO:0007669"/>
    <property type="project" value="UniProtKB-SubCell"/>
</dbReference>
<evidence type="ECO:0000256" key="4">
    <source>
        <dbReference type="ARBA" id="ARBA00022989"/>
    </source>
</evidence>
<feature type="transmembrane region" description="Helical" evidence="6">
    <location>
        <begin position="7"/>
        <end position="28"/>
    </location>
</feature>
<accession>A0A316A9G6</accession>
<name>A0A316A9G6_9BACT</name>
<gene>
    <name evidence="7" type="ORF">CLV98_11845</name>
</gene>
<dbReference type="InterPro" id="IPR001123">
    <property type="entry name" value="LeuE-type"/>
</dbReference>
<evidence type="ECO:0000313" key="7">
    <source>
        <dbReference type="EMBL" id="PWJ54283.1"/>
    </source>
</evidence>
<dbReference type="AlphaFoldDB" id="A0A316A9G6"/>
<reference evidence="7 8" key="1">
    <citation type="submission" date="2018-03" db="EMBL/GenBank/DDBJ databases">
        <title>Genomic Encyclopedia of Archaeal and Bacterial Type Strains, Phase II (KMG-II): from individual species to whole genera.</title>
        <authorList>
            <person name="Goeker M."/>
        </authorList>
    </citation>
    <scope>NUCLEOTIDE SEQUENCE [LARGE SCALE GENOMIC DNA]</scope>
    <source>
        <strain evidence="7 8">DSM 100346</strain>
    </source>
</reference>
<dbReference type="Pfam" id="PF01810">
    <property type="entry name" value="LysE"/>
    <property type="match status" value="1"/>
</dbReference>
<organism evidence="7 8">
    <name type="scientific">Dyadobacter jejuensis</name>
    <dbReference type="NCBI Taxonomy" id="1082580"/>
    <lineage>
        <taxon>Bacteria</taxon>
        <taxon>Pseudomonadati</taxon>
        <taxon>Bacteroidota</taxon>
        <taxon>Cytophagia</taxon>
        <taxon>Cytophagales</taxon>
        <taxon>Spirosomataceae</taxon>
        <taxon>Dyadobacter</taxon>
    </lineage>
</organism>
<keyword evidence="2" id="KW-1003">Cell membrane</keyword>
<feature type="transmembrane region" description="Helical" evidence="6">
    <location>
        <begin position="192"/>
        <end position="210"/>
    </location>
</feature>
<protein>
    <submittedName>
        <fullName evidence="7">LysE type translocator</fullName>
    </submittedName>
</protein>
<dbReference type="OrthoDB" id="9342487at2"/>